<evidence type="ECO:0000313" key="2">
    <source>
        <dbReference type="EMBL" id="OWW19392.1"/>
    </source>
</evidence>
<accession>A0A254TDL1</accession>
<evidence type="ECO:0000313" key="3">
    <source>
        <dbReference type="Proteomes" id="UP000197535"/>
    </source>
</evidence>
<dbReference type="EMBL" id="LSTO01000001">
    <property type="protein sequence ID" value="OWW19392.1"/>
    <property type="molecule type" value="Genomic_DNA"/>
</dbReference>
<gene>
    <name evidence="1" type="ORF">AYR66_01105</name>
    <name evidence="2" type="ORF">AYR66_07590</name>
</gene>
<dbReference type="AlphaFoldDB" id="A0A254TDL1"/>
<organism evidence="2 3">
    <name type="scientific">Noviherbaspirillum denitrificans</name>
    <dbReference type="NCBI Taxonomy" id="1968433"/>
    <lineage>
        <taxon>Bacteria</taxon>
        <taxon>Pseudomonadati</taxon>
        <taxon>Pseudomonadota</taxon>
        <taxon>Betaproteobacteria</taxon>
        <taxon>Burkholderiales</taxon>
        <taxon>Oxalobacteraceae</taxon>
        <taxon>Noviherbaspirillum</taxon>
    </lineage>
</organism>
<comment type="caution">
    <text evidence="2">The sequence shown here is derived from an EMBL/GenBank/DDBJ whole genome shotgun (WGS) entry which is preliminary data.</text>
</comment>
<evidence type="ECO:0000313" key="1">
    <source>
        <dbReference type="EMBL" id="OWW18428.1"/>
    </source>
</evidence>
<keyword evidence="3" id="KW-1185">Reference proteome</keyword>
<dbReference type="RefSeq" id="WP_088706303.1">
    <property type="nucleotide sequence ID" value="NZ_LSTO01000001.1"/>
</dbReference>
<reference evidence="2 3" key="1">
    <citation type="submission" date="2016-02" db="EMBL/GenBank/DDBJ databases">
        <authorList>
            <person name="Wen L."/>
            <person name="He K."/>
            <person name="Yang H."/>
        </authorList>
    </citation>
    <scope>NUCLEOTIDE SEQUENCE [LARGE SCALE GENOMIC DNA]</scope>
    <source>
        <strain evidence="2 3">TSA40</strain>
    </source>
</reference>
<name>A0A254TDL1_9BURK</name>
<sequence length="84" mass="10158">MGNQKPQYRNTFRRIRPVTVRAMLSLAIKPAANRIRRWLINFELQHNEYQLGHIQENRLNDFLVEGELHKRQVHLKSELRRLEA</sequence>
<proteinExistence type="predicted"/>
<dbReference type="Proteomes" id="UP000197535">
    <property type="component" value="Unassembled WGS sequence"/>
</dbReference>
<dbReference type="EMBL" id="LSTO01000006">
    <property type="protein sequence ID" value="OWW18428.1"/>
    <property type="molecule type" value="Genomic_DNA"/>
</dbReference>
<protein>
    <submittedName>
        <fullName evidence="2">Uncharacterized protein</fullName>
    </submittedName>
</protein>